<reference evidence="2" key="1">
    <citation type="submission" date="2010-08" db="EMBL/GenBank/DDBJ databases">
        <authorList>
            <consortium name="Caenorhabditis japonica Sequencing Consortium"/>
            <person name="Wilson R.K."/>
        </authorList>
    </citation>
    <scope>NUCLEOTIDE SEQUENCE [LARGE SCALE GENOMIC DNA]</scope>
    <source>
        <strain evidence="2">DF5081</strain>
    </source>
</reference>
<proteinExistence type="predicted"/>
<evidence type="ECO:0000313" key="2">
    <source>
        <dbReference type="Proteomes" id="UP000005237"/>
    </source>
</evidence>
<dbReference type="EnsemblMetazoa" id="CJA37945.1">
    <property type="protein sequence ID" value="CJA37945.1"/>
    <property type="gene ID" value="WBGene00213792"/>
</dbReference>
<protein>
    <submittedName>
        <fullName evidence="1">Uncharacterized protein</fullName>
    </submittedName>
</protein>
<dbReference type="AlphaFoldDB" id="A0A8R1EMJ2"/>
<dbReference type="Proteomes" id="UP000005237">
    <property type="component" value="Unassembled WGS sequence"/>
</dbReference>
<organism evidence="1 2">
    <name type="scientific">Caenorhabditis japonica</name>
    <dbReference type="NCBI Taxonomy" id="281687"/>
    <lineage>
        <taxon>Eukaryota</taxon>
        <taxon>Metazoa</taxon>
        <taxon>Ecdysozoa</taxon>
        <taxon>Nematoda</taxon>
        <taxon>Chromadorea</taxon>
        <taxon>Rhabditida</taxon>
        <taxon>Rhabditina</taxon>
        <taxon>Rhabditomorpha</taxon>
        <taxon>Rhabditoidea</taxon>
        <taxon>Rhabditidae</taxon>
        <taxon>Peloderinae</taxon>
        <taxon>Caenorhabditis</taxon>
    </lineage>
</organism>
<reference evidence="1" key="2">
    <citation type="submission" date="2022-06" db="UniProtKB">
        <authorList>
            <consortium name="EnsemblMetazoa"/>
        </authorList>
    </citation>
    <scope>IDENTIFICATION</scope>
    <source>
        <strain evidence="1">DF5081</strain>
    </source>
</reference>
<keyword evidence="2" id="KW-1185">Reference proteome</keyword>
<evidence type="ECO:0000313" key="1">
    <source>
        <dbReference type="EnsemblMetazoa" id="CJA37945.1"/>
    </source>
</evidence>
<accession>A0A8R1EMJ2</accession>
<sequence>MKKPPPHTVSSLEALTVVTVIAGTRTTAENETIADVTRTRTVTVTDDIVRRIVGIEDAGKKRKEKFNNTTFH</sequence>
<name>A0A8R1EMJ2_CAEJA</name>